<evidence type="ECO:0000313" key="3">
    <source>
        <dbReference type="EMBL" id="MDT0447578.1"/>
    </source>
</evidence>
<dbReference type="RefSeq" id="WP_311606887.1">
    <property type="nucleotide sequence ID" value="NZ_JAVRFI010000001.1"/>
</dbReference>
<dbReference type="Pfam" id="PF08241">
    <property type="entry name" value="Methyltransf_11"/>
    <property type="match status" value="1"/>
</dbReference>
<sequence>MSYDDSTPNTPLTGDPVDAARRYYDTSDVDAFYARIWGGEDIHTGIYAHEEEPVAAASRRTIERAADKIAERLARLGPECRILDLGSGYGGPTRYLAERFGCRVVALNISENQNEHHRSVNAERGLDGLIEVVTGSFQDIPFRDGHFDVVWSQEAFCHSGDRQGLLREAVRVLAPRGDLVFTDLMAAEDTPPEALHRTIARLEVDALATPSFYRRQLTALGLARVDFDDRSEQLLTHYTRLTDETRSRATELGDVISAGYLAGLMENLPLWVDACRDDLLRWGIFHARHAHAE</sequence>
<name>A0ABU2SF20_9ACTN</name>
<dbReference type="Proteomes" id="UP001180531">
    <property type="component" value="Unassembled WGS sequence"/>
</dbReference>
<dbReference type="InterPro" id="IPR013216">
    <property type="entry name" value="Methyltransf_11"/>
</dbReference>
<dbReference type="PANTHER" id="PTHR44068:SF11">
    <property type="entry name" value="GERANYL DIPHOSPHATE 2-C-METHYLTRANSFERASE"/>
    <property type="match status" value="1"/>
</dbReference>
<dbReference type="EMBL" id="JAVRFI010000001">
    <property type="protein sequence ID" value="MDT0447578.1"/>
    <property type="molecule type" value="Genomic_DNA"/>
</dbReference>
<evidence type="ECO:0000313" key="4">
    <source>
        <dbReference type="Proteomes" id="UP001180531"/>
    </source>
</evidence>
<evidence type="ECO:0000259" key="2">
    <source>
        <dbReference type="Pfam" id="PF08241"/>
    </source>
</evidence>
<gene>
    <name evidence="3" type="ORF">RM609_00455</name>
</gene>
<evidence type="ECO:0000256" key="1">
    <source>
        <dbReference type="ARBA" id="ARBA00022679"/>
    </source>
</evidence>
<protein>
    <submittedName>
        <fullName evidence="3">Methyltransferase domain-containing protein</fullName>
    </submittedName>
</protein>
<organism evidence="3 4">
    <name type="scientific">Streptomyces hesseae</name>
    <dbReference type="NCBI Taxonomy" id="3075519"/>
    <lineage>
        <taxon>Bacteria</taxon>
        <taxon>Bacillati</taxon>
        <taxon>Actinomycetota</taxon>
        <taxon>Actinomycetes</taxon>
        <taxon>Kitasatosporales</taxon>
        <taxon>Streptomycetaceae</taxon>
        <taxon>Streptomyces</taxon>
    </lineage>
</organism>
<keyword evidence="3" id="KW-0489">Methyltransferase</keyword>
<feature type="domain" description="Methyltransferase type 11" evidence="2">
    <location>
        <begin position="83"/>
        <end position="181"/>
    </location>
</feature>
<dbReference type="GO" id="GO:0016787">
    <property type="term" value="F:hydrolase activity"/>
    <property type="evidence" value="ECO:0007669"/>
    <property type="project" value="UniProtKB-KW"/>
</dbReference>
<dbReference type="SUPFAM" id="SSF53335">
    <property type="entry name" value="S-adenosyl-L-methionine-dependent methyltransferases"/>
    <property type="match status" value="1"/>
</dbReference>
<dbReference type="Gene3D" id="3.40.50.150">
    <property type="entry name" value="Vaccinia Virus protein VP39"/>
    <property type="match status" value="1"/>
</dbReference>
<keyword evidence="1" id="KW-0808">Transferase</keyword>
<dbReference type="GO" id="GO:0032259">
    <property type="term" value="P:methylation"/>
    <property type="evidence" value="ECO:0007669"/>
    <property type="project" value="UniProtKB-KW"/>
</dbReference>
<keyword evidence="4" id="KW-1185">Reference proteome</keyword>
<keyword evidence="3" id="KW-0378">Hydrolase</keyword>
<reference evidence="3" key="1">
    <citation type="submission" date="2024-05" db="EMBL/GenBank/DDBJ databases">
        <title>30 novel species of actinomycetes from the DSMZ collection.</title>
        <authorList>
            <person name="Nouioui I."/>
        </authorList>
    </citation>
    <scope>NUCLEOTIDE SEQUENCE</scope>
    <source>
        <strain evidence="3">DSM 40473</strain>
    </source>
</reference>
<proteinExistence type="predicted"/>
<dbReference type="PANTHER" id="PTHR44068">
    <property type="entry name" value="ZGC:194242"/>
    <property type="match status" value="1"/>
</dbReference>
<comment type="caution">
    <text evidence="3">The sequence shown here is derived from an EMBL/GenBank/DDBJ whole genome shotgun (WGS) entry which is preliminary data.</text>
</comment>
<dbReference type="InterPro" id="IPR029063">
    <property type="entry name" value="SAM-dependent_MTases_sf"/>
</dbReference>
<dbReference type="InterPro" id="IPR050447">
    <property type="entry name" value="Erg6_SMT_methyltransf"/>
</dbReference>
<accession>A0ABU2SF20</accession>
<dbReference type="CDD" id="cd02440">
    <property type="entry name" value="AdoMet_MTases"/>
    <property type="match status" value="1"/>
</dbReference>
<dbReference type="GO" id="GO:0008168">
    <property type="term" value="F:methyltransferase activity"/>
    <property type="evidence" value="ECO:0007669"/>
    <property type="project" value="UniProtKB-KW"/>
</dbReference>